<name>D3HLR7_LEGLN</name>
<dbReference type="KEGG" id="llo:LLO_2947"/>
<dbReference type="HOGENOM" id="CLU_103758_0_0_6"/>
<keyword evidence="2" id="KW-1185">Reference proteome</keyword>
<dbReference type="GeneID" id="40927140"/>
<proteinExistence type="predicted"/>
<protein>
    <submittedName>
        <fullName evidence="1">Uncharacterized protein</fullName>
    </submittedName>
</protein>
<dbReference type="EMBL" id="FN650140">
    <property type="protein sequence ID" value="CBJ13389.1"/>
    <property type="molecule type" value="Genomic_DNA"/>
</dbReference>
<sequence>MSQRNQRARSNLRMLEFVARKLGELNDEVVYLGGCTTALFINDPLSLDVRPTLDVDCIIDVLSLGQYYKFEEKLKEKGFHRSMQDDVTCRWHYDDIILDVMPTDEKILGWGNFWYKEAIKHAVVHQIADDIKINSVTAPYFLATKIEAFKSRGNNDFLGSHDFEDIITVISGCIDIGEQVRASSDGIKTHLKSAFNEFLKNDQFMQSLPGHVNDGPVTMQRVQTVIERIEKIAEE</sequence>
<dbReference type="Proteomes" id="UP000001060">
    <property type="component" value="Chromosome"/>
</dbReference>
<evidence type="ECO:0000313" key="1">
    <source>
        <dbReference type="EMBL" id="CBJ13389.1"/>
    </source>
</evidence>
<dbReference type="AlphaFoldDB" id="D3HLR7"/>
<dbReference type="eggNOG" id="COG4849">
    <property type="taxonomic scope" value="Bacteria"/>
</dbReference>
<accession>D3HLR7</accession>
<dbReference type="STRING" id="661367.LLO_2947"/>
<evidence type="ECO:0000313" key="2">
    <source>
        <dbReference type="Proteomes" id="UP000001060"/>
    </source>
</evidence>
<dbReference type="RefSeq" id="WP_012979452.1">
    <property type="nucleotide sequence ID" value="NC_013861.1"/>
</dbReference>
<organism evidence="1 2">
    <name type="scientific">Legionella longbeachae serogroup 1 (strain NSW150)</name>
    <dbReference type="NCBI Taxonomy" id="661367"/>
    <lineage>
        <taxon>Bacteria</taxon>
        <taxon>Pseudomonadati</taxon>
        <taxon>Pseudomonadota</taxon>
        <taxon>Gammaproteobacteria</taxon>
        <taxon>Legionellales</taxon>
        <taxon>Legionellaceae</taxon>
        <taxon>Legionella</taxon>
    </lineage>
</organism>
<gene>
    <name evidence="1" type="ordered locus">LLO_2947</name>
</gene>
<reference evidence="1 2" key="1">
    <citation type="journal article" date="2010" name="PLoS Genet.">
        <title>Analysis of the Legionella longbeachae genome and transcriptome uncovers unique strategies to cause Legionnaires' disease.</title>
        <authorList>
            <person name="Cazalet C."/>
            <person name="Gomez-Valero L."/>
            <person name="Rusniok C."/>
            <person name="Lomma M."/>
            <person name="Dervins-Ravault D."/>
            <person name="Newton H."/>
            <person name="Sansom F."/>
            <person name="Jarraud S."/>
            <person name="Zidane N."/>
            <person name="Ma L."/>
            <person name="Bouchier C."/>
            <person name="Etienne J."/>
            <person name="Hartland E."/>
            <person name="Buchrieser C."/>
        </authorList>
    </citation>
    <scope>NUCLEOTIDE SEQUENCE [LARGE SCALE GENOMIC DNA]</scope>
    <source>
        <strain evidence="1 2">NSW150</strain>
    </source>
</reference>